<dbReference type="EMBL" id="JARKNE010000009">
    <property type="protein sequence ID" value="KAK5802190.1"/>
    <property type="molecule type" value="Genomic_DNA"/>
</dbReference>
<evidence type="ECO:0000313" key="1">
    <source>
        <dbReference type="EMBL" id="KAK5802190.1"/>
    </source>
</evidence>
<reference evidence="1 2" key="1">
    <citation type="submission" date="2023-03" db="EMBL/GenBank/DDBJ databases">
        <title>WGS of Gossypium arboreum.</title>
        <authorList>
            <person name="Yu D."/>
        </authorList>
    </citation>
    <scope>NUCLEOTIDE SEQUENCE [LARGE SCALE GENOMIC DNA]</scope>
    <source>
        <tissue evidence="1">Leaf</tissue>
    </source>
</reference>
<name>A0ABR0NLI4_GOSAR</name>
<protein>
    <submittedName>
        <fullName evidence="1">Uncharacterized protein</fullName>
    </submittedName>
</protein>
<dbReference type="Proteomes" id="UP001358586">
    <property type="component" value="Chromosome 9"/>
</dbReference>
<gene>
    <name evidence="1" type="ORF">PVK06_029774</name>
</gene>
<sequence length="154" mass="17400">MNGSWGRNSFEFDKGIKMVGLNVNMREGSARLRWRWNWVVYLVGYKIESHCLGCSGEDGIIVKGRRLKERREISLFFGVVEELVHQAFKVRAISNTASLRFVVPCSLARGGARETGWERMKTWQKKSMDGACAGYLVMVLISRMLPVPIASSPS</sequence>
<accession>A0ABR0NLI4</accession>
<organism evidence="1 2">
    <name type="scientific">Gossypium arboreum</name>
    <name type="common">Tree cotton</name>
    <name type="synonym">Gossypium nanking</name>
    <dbReference type="NCBI Taxonomy" id="29729"/>
    <lineage>
        <taxon>Eukaryota</taxon>
        <taxon>Viridiplantae</taxon>
        <taxon>Streptophyta</taxon>
        <taxon>Embryophyta</taxon>
        <taxon>Tracheophyta</taxon>
        <taxon>Spermatophyta</taxon>
        <taxon>Magnoliopsida</taxon>
        <taxon>eudicotyledons</taxon>
        <taxon>Gunneridae</taxon>
        <taxon>Pentapetalae</taxon>
        <taxon>rosids</taxon>
        <taxon>malvids</taxon>
        <taxon>Malvales</taxon>
        <taxon>Malvaceae</taxon>
        <taxon>Malvoideae</taxon>
        <taxon>Gossypium</taxon>
    </lineage>
</organism>
<comment type="caution">
    <text evidence="1">The sequence shown here is derived from an EMBL/GenBank/DDBJ whole genome shotgun (WGS) entry which is preliminary data.</text>
</comment>
<proteinExistence type="predicted"/>
<keyword evidence="2" id="KW-1185">Reference proteome</keyword>
<evidence type="ECO:0000313" key="2">
    <source>
        <dbReference type="Proteomes" id="UP001358586"/>
    </source>
</evidence>